<dbReference type="Proteomes" id="UP000223361">
    <property type="component" value="Segment"/>
</dbReference>
<evidence type="ECO:0000313" key="2">
    <source>
        <dbReference type="Proteomes" id="UP000223361"/>
    </source>
</evidence>
<sequence length="62" mass="7605">MSLTIEEIRENLKFKFDVIREIKGLEKLVLKSKINYLTTQRVRLIMRYFKDLTEEEKKMLIK</sequence>
<protein>
    <submittedName>
        <fullName evidence="1">Uncharacterized protein</fullName>
    </submittedName>
</protein>
<proteinExistence type="predicted"/>
<name>A0A1W6JKM6_9CAUD</name>
<gene>
    <name evidence="1" type="ORF">AM4_142</name>
</gene>
<reference evidence="1 2" key="1">
    <citation type="journal article" date="2017" name="Viruses">
        <title>Phage Biodiversity in Artisanal Cheese Wheys Reflects the Complexity of the Fermentation Process.</title>
        <authorList>
            <person name="Mahony J."/>
            <person name="Moscarelli A."/>
            <person name="Kelleher P."/>
            <person name="Lugli G.A."/>
            <person name="Ventura M."/>
            <person name="Settanni L."/>
            <person name="van Sinderen D."/>
        </authorList>
    </citation>
    <scope>NUCLEOTIDE SEQUENCE [LARGE SCALE GENOMIC DNA]</scope>
</reference>
<dbReference type="EMBL" id="KY554771">
    <property type="protein sequence ID" value="ARM66800.1"/>
    <property type="molecule type" value="Genomic_DNA"/>
</dbReference>
<keyword evidence="2" id="KW-1185">Reference proteome</keyword>
<organism evidence="1 2">
    <name type="scientific">Lactococcus phage AM4</name>
    <dbReference type="NCBI Taxonomy" id="1965472"/>
    <lineage>
        <taxon>Viruses</taxon>
        <taxon>Duplodnaviria</taxon>
        <taxon>Heunggongvirae</taxon>
        <taxon>Uroviricota</taxon>
        <taxon>Caudoviricetes</taxon>
        <taxon>Audreyjarvisvirus</taxon>
        <taxon>Audreyjarvisvirus AM4</taxon>
    </lineage>
</organism>
<evidence type="ECO:0000313" key="1">
    <source>
        <dbReference type="EMBL" id="ARM66800.1"/>
    </source>
</evidence>
<accession>A0A1W6JKM6</accession>